<name>A0A7C3RN29_DICTH</name>
<dbReference type="AlphaFoldDB" id="A0A7C3RN29"/>
<comment type="caution">
    <text evidence="1">The sequence shown here is derived from an EMBL/GenBank/DDBJ whole genome shotgun (WGS) entry which is preliminary data.</text>
</comment>
<dbReference type="EMBL" id="DTIN01000039">
    <property type="protein sequence ID" value="HFX14236.1"/>
    <property type="molecule type" value="Genomic_DNA"/>
</dbReference>
<evidence type="ECO:0000313" key="1">
    <source>
        <dbReference type="EMBL" id="HFX14236.1"/>
    </source>
</evidence>
<organism evidence="1">
    <name type="scientific">Dictyoglomus thermophilum</name>
    <dbReference type="NCBI Taxonomy" id="14"/>
    <lineage>
        <taxon>Bacteria</taxon>
        <taxon>Pseudomonadati</taxon>
        <taxon>Dictyoglomota</taxon>
        <taxon>Dictyoglomia</taxon>
        <taxon>Dictyoglomales</taxon>
        <taxon>Dictyoglomaceae</taxon>
        <taxon>Dictyoglomus</taxon>
    </lineage>
</organism>
<proteinExistence type="predicted"/>
<evidence type="ECO:0008006" key="2">
    <source>
        <dbReference type="Google" id="ProtNLM"/>
    </source>
</evidence>
<protein>
    <recommendedName>
        <fullName evidence="2">Transposase</fullName>
    </recommendedName>
</protein>
<reference evidence="1" key="1">
    <citation type="journal article" date="2020" name="mSystems">
        <title>Genome- and Community-Level Interaction Insights into Carbon Utilization and Element Cycling Functions of Hydrothermarchaeota in Hydrothermal Sediment.</title>
        <authorList>
            <person name="Zhou Z."/>
            <person name="Liu Y."/>
            <person name="Xu W."/>
            <person name="Pan J."/>
            <person name="Luo Z.H."/>
            <person name="Li M."/>
        </authorList>
    </citation>
    <scope>NUCLEOTIDE SEQUENCE [LARGE SCALE GENOMIC DNA]</scope>
    <source>
        <strain evidence="1">SpSt-81</strain>
    </source>
</reference>
<gene>
    <name evidence="1" type="ORF">ENW00_08870</name>
</gene>
<sequence length="124" mass="14768">MIRSKYSSCKMLQLVKELLRENTILTSKKIGRPKSYDDVFIISLWLFQTLHKFSYREILEYVSLEGYSVPALGTYHYRVQKLPKEVLQELIEKVGEMFFRRDGRRWKGLVVDGTLDLVIERNMF</sequence>
<accession>A0A7C3RN29</accession>